<reference evidence="13 14" key="1">
    <citation type="journal article" date="2009" name="Stand. Genomic Sci.">
        <title>Complete genome sequence of Stackebrandtia nassauensis type strain (LLR-40K-21).</title>
        <authorList>
            <person name="Munk C."/>
            <person name="Lapidus A."/>
            <person name="Copeland A."/>
            <person name="Jando M."/>
            <person name="Mayilraj S."/>
            <person name="Glavina Del Rio T."/>
            <person name="Nolan M."/>
            <person name="Chen F."/>
            <person name="Lucas S."/>
            <person name="Tice H."/>
            <person name="Cheng J.F."/>
            <person name="Han C."/>
            <person name="Detter J.C."/>
            <person name="Bruce D."/>
            <person name="Goodwin L."/>
            <person name="Chain P."/>
            <person name="Pitluck S."/>
            <person name="Goker M."/>
            <person name="Ovchinikova G."/>
            <person name="Pati A."/>
            <person name="Ivanova N."/>
            <person name="Mavromatis K."/>
            <person name="Chen A."/>
            <person name="Palaniappan K."/>
            <person name="Land M."/>
            <person name="Hauser L."/>
            <person name="Chang Y.J."/>
            <person name="Jeffries C.D."/>
            <person name="Bristow J."/>
            <person name="Eisen J.A."/>
            <person name="Markowitz V."/>
            <person name="Hugenholtz P."/>
            <person name="Kyrpides N.C."/>
            <person name="Klenk H.P."/>
        </authorList>
    </citation>
    <scope>NUCLEOTIDE SEQUENCE [LARGE SCALE GENOMIC DNA]</scope>
    <source>
        <strain evidence="14">DSM 44728 / CIP 108903 / NRRL B-16338 / NBRC 102104 / LLR-40K-21</strain>
    </source>
</reference>
<dbReference type="Pfam" id="PF08533">
    <property type="entry name" value="Glyco_hydro_42C"/>
    <property type="match status" value="1"/>
</dbReference>
<dbReference type="InterPro" id="IPR013780">
    <property type="entry name" value="Glyco_hydro_b"/>
</dbReference>
<comment type="catalytic activity">
    <reaction evidence="1 6">
        <text>Hydrolysis of terminal non-reducing beta-D-galactose residues in beta-D-galactosides.</text>
        <dbReference type="EC" id="3.2.1.23"/>
    </reaction>
</comment>
<feature type="active site" description="Nucleophile" evidence="7">
    <location>
        <position position="306"/>
    </location>
</feature>
<dbReference type="CDD" id="cd03143">
    <property type="entry name" value="A4_beta-galactosidase_middle_domain"/>
    <property type="match status" value="1"/>
</dbReference>
<keyword evidence="9" id="KW-0479">Metal-binding</keyword>
<dbReference type="InterPro" id="IPR003476">
    <property type="entry name" value="Glyco_hydro_42"/>
</dbReference>
<feature type="active site" description="Proton donor" evidence="7">
    <location>
        <position position="150"/>
    </location>
</feature>
<dbReference type="EC" id="3.2.1.23" evidence="3 6"/>
<feature type="domain" description="Beta-galactosidase trimerisation" evidence="11">
    <location>
        <begin position="394"/>
        <end position="592"/>
    </location>
</feature>
<dbReference type="InterPro" id="IPR013738">
    <property type="entry name" value="Beta_galactosidase_Trimer"/>
</dbReference>
<dbReference type="Pfam" id="PF02449">
    <property type="entry name" value="Glyco_hydro_42"/>
    <property type="match status" value="1"/>
</dbReference>
<evidence type="ECO:0000256" key="3">
    <source>
        <dbReference type="ARBA" id="ARBA00012756"/>
    </source>
</evidence>
<comment type="similarity">
    <text evidence="2 6">Belongs to the glycosyl hydrolase 42 family.</text>
</comment>
<feature type="binding site" evidence="9">
    <location>
        <position position="115"/>
    </location>
    <ligand>
        <name>Zn(2+)</name>
        <dbReference type="ChEBI" id="CHEBI:29105"/>
    </ligand>
</feature>
<proteinExistence type="inferred from homology"/>
<dbReference type="RefSeq" id="WP_013017983.1">
    <property type="nucleotide sequence ID" value="NC_013947.1"/>
</dbReference>
<dbReference type="STRING" id="446470.Snas_2736"/>
<feature type="binding site" evidence="8">
    <location>
        <position position="314"/>
    </location>
    <ligand>
        <name>substrate</name>
    </ligand>
</feature>
<dbReference type="GO" id="GO:0006012">
    <property type="term" value="P:galactose metabolic process"/>
    <property type="evidence" value="ECO:0007669"/>
    <property type="project" value="InterPro"/>
</dbReference>
<evidence type="ECO:0000256" key="5">
    <source>
        <dbReference type="ARBA" id="ARBA00023295"/>
    </source>
</evidence>
<sequence length="657" mass="73026">MSLTRVPGLLYGGDYNPEQWPPHVWREDARLMAEAGVNLVTLGVFSWARLEPAPGEYDLDWLAEIIDLLWEHGVAVDLATGTASPPPWFVRDHPRSLPVTADGTRLEFGSRQHYCPSSPEFRAAATALTTKMAQRFADHPALALWHVSNEYGDELQECFCEVSAADFRRWLRDRYRDLDAFNHAWGTDFWSQRYTSFDQVEPPRAAPGPINPTQQLDWRRFCSDAMLACYRSEKEVLDRLSPGVPVTTNFMSMLKALDYWEWARHEDLVSDDAYPDPADPKAHIGAALNYDLMRSLRGGQPWLLLEQAPSAVSWREVNVPKTPQQYRLWSIQTVARGADGVMHFQWRASQAGAEKFHSAMLPHGGTTARGWERTVRMGAELRSLAPVAGHRTTAQVAMLLDWDSWWALEIDQHPSALVLLKEQIRAWYEPLWEANITVDFVPVTADLSAYRAVLAPNLYLTDAATASKLRAFTDGGGTLVVGFFSGIVDRDDHIVPGGHPGALRDLLGLTVDEFWPLPAGERVALDQPGAYGTVWRDWIVPSGADVEIRYADGELAGRPAVTRHGNTWYLSTLPDPATLSGILRRALTAASVTPVGQATPGVELCRRGPYLFALNHTDATATVTSVGDRVDLLSGKKYSDHVDLGPLEVVCLSPEDS</sequence>
<evidence type="ECO:0000256" key="4">
    <source>
        <dbReference type="ARBA" id="ARBA00022801"/>
    </source>
</evidence>
<dbReference type="SUPFAM" id="SSF51445">
    <property type="entry name" value="(Trans)glycosidases"/>
    <property type="match status" value="1"/>
</dbReference>
<dbReference type="PANTHER" id="PTHR36447">
    <property type="entry name" value="BETA-GALACTOSIDASE GANA"/>
    <property type="match status" value="1"/>
</dbReference>
<dbReference type="OrthoDB" id="9800974at2"/>
<feature type="binding site" evidence="9">
    <location>
        <position position="160"/>
    </location>
    <ligand>
        <name>Zn(2+)</name>
        <dbReference type="ChEBI" id="CHEBI:29105"/>
    </ligand>
</feature>
<dbReference type="GO" id="GO:0004565">
    <property type="term" value="F:beta-galactosidase activity"/>
    <property type="evidence" value="ECO:0007669"/>
    <property type="project" value="UniProtKB-EC"/>
</dbReference>
<dbReference type="GO" id="GO:0046872">
    <property type="term" value="F:metal ion binding"/>
    <property type="evidence" value="ECO:0007669"/>
    <property type="project" value="UniProtKB-KW"/>
</dbReference>
<dbReference type="Gene3D" id="2.60.40.1180">
    <property type="entry name" value="Golgi alpha-mannosidase II"/>
    <property type="match status" value="1"/>
</dbReference>
<keyword evidence="9" id="KW-0862">Zinc</keyword>
<dbReference type="InterPro" id="IPR029062">
    <property type="entry name" value="Class_I_gatase-like"/>
</dbReference>
<dbReference type="InterPro" id="IPR017853">
    <property type="entry name" value="GH"/>
</dbReference>
<evidence type="ECO:0000256" key="2">
    <source>
        <dbReference type="ARBA" id="ARBA00005940"/>
    </source>
</evidence>
<evidence type="ECO:0000259" key="11">
    <source>
        <dbReference type="Pfam" id="PF08532"/>
    </source>
</evidence>
<dbReference type="CAZy" id="GH42">
    <property type="family name" value="Glycoside Hydrolase Family 42"/>
</dbReference>
<dbReference type="HOGENOM" id="CLU_012430_1_1_11"/>
<dbReference type="PIRSF" id="PIRSF001084">
    <property type="entry name" value="B-galactosidase"/>
    <property type="match status" value="1"/>
</dbReference>
<dbReference type="EMBL" id="CP001778">
    <property type="protein sequence ID" value="ADD42412.1"/>
    <property type="molecule type" value="Genomic_DNA"/>
</dbReference>
<evidence type="ECO:0000259" key="12">
    <source>
        <dbReference type="Pfam" id="PF08533"/>
    </source>
</evidence>
<evidence type="ECO:0000313" key="13">
    <source>
        <dbReference type="EMBL" id="ADD42412.1"/>
    </source>
</evidence>
<dbReference type="AlphaFoldDB" id="D3Q7E1"/>
<keyword evidence="14" id="KW-1185">Reference proteome</keyword>
<dbReference type="SUPFAM" id="SSF52317">
    <property type="entry name" value="Class I glutamine amidotransferase-like"/>
    <property type="match status" value="1"/>
</dbReference>
<dbReference type="Gene3D" id="3.20.20.80">
    <property type="entry name" value="Glycosidases"/>
    <property type="match status" value="1"/>
</dbReference>
<dbReference type="InterPro" id="IPR013529">
    <property type="entry name" value="Glyco_hydro_42_N"/>
</dbReference>
<organism evidence="13 14">
    <name type="scientific">Stackebrandtia nassauensis (strain DSM 44728 / CIP 108903 / NRRL B-16338 / NBRC 102104 / LLR-40K-21)</name>
    <dbReference type="NCBI Taxonomy" id="446470"/>
    <lineage>
        <taxon>Bacteria</taxon>
        <taxon>Bacillati</taxon>
        <taxon>Actinomycetota</taxon>
        <taxon>Actinomycetes</taxon>
        <taxon>Glycomycetales</taxon>
        <taxon>Glycomycetaceae</taxon>
        <taxon>Stackebrandtia</taxon>
    </lineage>
</organism>
<feature type="binding site" evidence="9">
    <location>
        <position position="158"/>
    </location>
    <ligand>
        <name>Zn(2+)</name>
        <dbReference type="ChEBI" id="CHEBI:29105"/>
    </ligand>
</feature>
<dbReference type="InterPro" id="IPR013739">
    <property type="entry name" value="Beta_galactosidase_C"/>
</dbReference>
<evidence type="ECO:0000256" key="8">
    <source>
        <dbReference type="PIRSR" id="PIRSR001084-2"/>
    </source>
</evidence>
<evidence type="ECO:0000256" key="6">
    <source>
        <dbReference type="PIRNR" id="PIRNR001084"/>
    </source>
</evidence>
<protein>
    <recommendedName>
        <fullName evidence="3 6">Beta-galactosidase</fullName>
        <shortName evidence="6">Beta-gal</shortName>
        <ecNumber evidence="3 6">3.2.1.23</ecNumber>
    </recommendedName>
</protein>
<dbReference type="Proteomes" id="UP000000844">
    <property type="component" value="Chromosome"/>
</dbReference>
<accession>D3Q7E1</accession>
<dbReference type="KEGG" id="sna:Snas_2736"/>
<evidence type="ECO:0000256" key="7">
    <source>
        <dbReference type="PIRSR" id="PIRSR001084-1"/>
    </source>
</evidence>
<dbReference type="GO" id="GO:0009341">
    <property type="term" value="C:beta-galactosidase complex"/>
    <property type="evidence" value="ECO:0007669"/>
    <property type="project" value="InterPro"/>
</dbReference>
<evidence type="ECO:0000256" key="9">
    <source>
        <dbReference type="PIRSR" id="PIRSR001084-3"/>
    </source>
</evidence>
<keyword evidence="5 6" id="KW-0326">Glycosidase</keyword>
<name>D3Q7E1_STANL</name>
<feature type="binding site" evidence="8">
    <location>
        <position position="111"/>
    </location>
    <ligand>
        <name>substrate</name>
    </ligand>
</feature>
<dbReference type="PANTHER" id="PTHR36447:SF1">
    <property type="entry name" value="BETA-GALACTOSIDASE GANA"/>
    <property type="match status" value="1"/>
</dbReference>
<evidence type="ECO:0000256" key="1">
    <source>
        <dbReference type="ARBA" id="ARBA00001412"/>
    </source>
</evidence>
<keyword evidence="4 6" id="KW-0378">Hydrolase</keyword>
<feature type="domain" description="Beta-galactosidase C-terminal" evidence="12">
    <location>
        <begin position="601"/>
        <end position="650"/>
    </location>
</feature>
<feature type="domain" description="Glycoside hydrolase family 42 N-terminal" evidence="10">
    <location>
        <begin position="14"/>
        <end position="383"/>
    </location>
</feature>
<evidence type="ECO:0000259" key="10">
    <source>
        <dbReference type="Pfam" id="PF02449"/>
    </source>
</evidence>
<dbReference type="eggNOG" id="COG1874">
    <property type="taxonomic scope" value="Bacteria"/>
</dbReference>
<feature type="binding site" evidence="8">
    <location>
        <position position="149"/>
    </location>
    <ligand>
        <name>substrate</name>
    </ligand>
</feature>
<dbReference type="Pfam" id="PF08532">
    <property type="entry name" value="Glyco_hydro_42M"/>
    <property type="match status" value="1"/>
</dbReference>
<dbReference type="Gene3D" id="3.40.50.880">
    <property type="match status" value="1"/>
</dbReference>
<gene>
    <name evidence="13" type="ordered locus">Snas_2736</name>
</gene>
<evidence type="ECO:0000313" key="14">
    <source>
        <dbReference type="Proteomes" id="UP000000844"/>
    </source>
</evidence>